<protein>
    <submittedName>
        <fullName evidence="1">Uncharacterized protein</fullName>
    </submittedName>
</protein>
<dbReference type="EMBL" id="JBHSQW010000035">
    <property type="protein sequence ID" value="MFC5996262.1"/>
    <property type="molecule type" value="Genomic_DNA"/>
</dbReference>
<organism evidence="1 2">
    <name type="scientific">Pseudonocardia hispaniensis</name>
    <dbReference type="NCBI Taxonomy" id="904933"/>
    <lineage>
        <taxon>Bacteria</taxon>
        <taxon>Bacillati</taxon>
        <taxon>Actinomycetota</taxon>
        <taxon>Actinomycetes</taxon>
        <taxon>Pseudonocardiales</taxon>
        <taxon>Pseudonocardiaceae</taxon>
        <taxon>Pseudonocardia</taxon>
    </lineage>
</organism>
<evidence type="ECO:0000313" key="2">
    <source>
        <dbReference type="Proteomes" id="UP001596302"/>
    </source>
</evidence>
<comment type="caution">
    <text evidence="1">The sequence shown here is derived from an EMBL/GenBank/DDBJ whole genome shotgun (WGS) entry which is preliminary data.</text>
</comment>
<name>A0ABW1J765_9PSEU</name>
<dbReference type="Proteomes" id="UP001596302">
    <property type="component" value="Unassembled WGS sequence"/>
</dbReference>
<accession>A0ABW1J765</accession>
<dbReference type="RefSeq" id="WP_379586795.1">
    <property type="nucleotide sequence ID" value="NZ_JBHSQW010000035.1"/>
</dbReference>
<gene>
    <name evidence="1" type="ORF">ACFQE5_18835</name>
</gene>
<evidence type="ECO:0000313" key="1">
    <source>
        <dbReference type="EMBL" id="MFC5996262.1"/>
    </source>
</evidence>
<proteinExistence type="predicted"/>
<keyword evidence="2" id="KW-1185">Reference proteome</keyword>
<sequence length="104" mass="10710">MRGTEYPQVNGLSSDAGSSGFDGHGALFDLAATWGLGGALVELERLADEHEGLPRGAESLVRALSAFLADYAPTGSTREAMAWRGDPCTLCAGQVRLVEAGGDG</sequence>
<reference evidence="2" key="1">
    <citation type="journal article" date="2019" name="Int. J. Syst. Evol. Microbiol.">
        <title>The Global Catalogue of Microorganisms (GCM) 10K type strain sequencing project: providing services to taxonomists for standard genome sequencing and annotation.</title>
        <authorList>
            <consortium name="The Broad Institute Genomics Platform"/>
            <consortium name="The Broad Institute Genome Sequencing Center for Infectious Disease"/>
            <person name="Wu L."/>
            <person name="Ma J."/>
        </authorList>
    </citation>
    <scope>NUCLEOTIDE SEQUENCE [LARGE SCALE GENOMIC DNA]</scope>
    <source>
        <strain evidence="2">CCM 8391</strain>
    </source>
</reference>